<dbReference type="SUPFAM" id="SSF53254">
    <property type="entry name" value="Phosphoglycerate mutase-like"/>
    <property type="match status" value="1"/>
</dbReference>
<feature type="region of interest" description="Disordered" evidence="5">
    <location>
        <begin position="236"/>
        <end position="270"/>
    </location>
</feature>
<dbReference type="GO" id="GO:0005739">
    <property type="term" value="C:mitochondrion"/>
    <property type="evidence" value="ECO:0007669"/>
    <property type="project" value="TreeGrafter"/>
</dbReference>
<dbReference type="Gene3D" id="3.40.50.1240">
    <property type="entry name" value="Phosphoglycerate mutase-like"/>
    <property type="match status" value="1"/>
</dbReference>
<evidence type="ECO:0000256" key="1">
    <source>
        <dbReference type="ARBA" id="ARBA00006717"/>
    </source>
</evidence>
<dbReference type="Proteomes" id="UP000574390">
    <property type="component" value="Unassembled WGS sequence"/>
</dbReference>
<dbReference type="PANTHER" id="PTHR20935">
    <property type="entry name" value="PHOSPHOGLYCERATE MUTASE-RELATED"/>
    <property type="match status" value="1"/>
</dbReference>
<gene>
    <name evidence="6" type="primary">PGAM5</name>
    <name evidence="6" type="ORF">FOZ62_002272</name>
</gene>
<dbReference type="InterPro" id="IPR051021">
    <property type="entry name" value="Mito_Ser/Thr_phosphatase"/>
</dbReference>
<keyword evidence="2" id="KW-0378">Hydrolase</keyword>
<evidence type="ECO:0000256" key="4">
    <source>
        <dbReference type="ARBA" id="ARBA00040722"/>
    </source>
</evidence>
<reference evidence="6 7" key="1">
    <citation type="submission" date="2020-04" db="EMBL/GenBank/DDBJ databases">
        <title>Perkinsus olseni comparative genomics.</title>
        <authorList>
            <person name="Bogema D.R."/>
        </authorList>
    </citation>
    <scope>NUCLEOTIDE SEQUENCE [LARGE SCALE GENOMIC DNA]</scope>
    <source>
        <strain evidence="6">ATCC PRA-205</strain>
    </source>
</reference>
<evidence type="ECO:0000256" key="5">
    <source>
        <dbReference type="SAM" id="MobiDB-lite"/>
    </source>
</evidence>
<feature type="compositionally biased region" description="Basic and acidic residues" evidence="5">
    <location>
        <begin position="259"/>
        <end position="270"/>
    </location>
</feature>
<accession>A0A7J6S5I6</accession>
<proteinExistence type="inferred from homology"/>
<organism evidence="6 7">
    <name type="scientific">Perkinsus olseni</name>
    <name type="common">Perkinsus atlanticus</name>
    <dbReference type="NCBI Taxonomy" id="32597"/>
    <lineage>
        <taxon>Eukaryota</taxon>
        <taxon>Sar</taxon>
        <taxon>Alveolata</taxon>
        <taxon>Perkinsozoa</taxon>
        <taxon>Perkinsea</taxon>
        <taxon>Perkinsida</taxon>
        <taxon>Perkinsidae</taxon>
        <taxon>Perkinsus</taxon>
    </lineage>
</organism>
<dbReference type="GO" id="GO:0004722">
    <property type="term" value="F:protein serine/threonine phosphatase activity"/>
    <property type="evidence" value="ECO:0007669"/>
    <property type="project" value="TreeGrafter"/>
</dbReference>
<dbReference type="EMBL" id="JABANM010017198">
    <property type="protein sequence ID" value="KAF4728177.1"/>
    <property type="molecule type" value="Genomic_DNA"/>
</dbReference>
<protein>
    <recommendedName>
        <fullName evidence="3">Serine/threonine-protein phosphatase PGAM5, mitochondrial</fullName>
    </recommendedName>
    <alternativeName>
        <fullName evidence="4">Serine/threonine-protein phosphatase Pgam5, mitochondrial</fullName>
    </alternativeName>
</protein>
<dbReference type="Pfam" id="PF00300">
    <property type="entry name" value="His_Phos_1"/>
    <property type="match status" value="1"/>
</dbReference>
<comment type="similarity">
    <text evidence="1">Belongs to the phosphoglycerate mutase family. BPG-dependent PGAM subfamily.</text>
</comment>
<dbReference type="InterPro" id="IPR029033">
    <property type="entry name" value="His_PPase_superfam"/>
</dbReference>
<sequence>ERLDFFSIMFMNPRLRSVGLRFAVVASAQPSTKAKAGSKIQFKHLAVLLGFTGISVAVGNVVYDYIVWSNLEQIDAAVKAGLCWDPEWDSYELLDDSDMLVQPAIDESLRAKRKQWEHERGITRRLILMVRHGSVQSVSDKTQLSDRGRKEMEVTAERIASIVTEAGGEIRAIAHSSSDEAASSAEIIAARLKVELEPTPLLDEGFPEMPDPAVSTLTPDMIVPEETARLESGFRTYLDKPSSSANTPPSAREKKLKRSREAPTDNNNDERIGVDILVGHGNQTRYFLCRALQLSSAYWLRFTLSPASITAIDITREGRVKALMVGDCGHIRPSKASGD</sequence>
<name>A0A7J6S5I6_PEROL</name>
<comment type="caution">
    <text evidence="6">The sequence shown here is derived from an EMBL/GenBank/DDBJ whole genome shotgun (WGS) entry which is preliminary data.</text>
</comment>
<dbReference type="AlphaFoldDB" id="A0A7J6S5I6"/>
<dbReference type="InterPro" id="IPR013078">
    <property type="entry name" value="His_Pase_superF_clade-1"/>
</dbReference>
<dbReference type="PANTHER" id="PTHR20935:SF0">
    <property type="entry name" value="SERINE_THREONINE-PROTEIN PHOSPHATASE PGAM5, MITOCHONDRIAL"/>
    <property type="match status" value="1"/>
</dbReference>
<evidence type="ECO:0000256" key="2">
    <source>
        <dbReference type="ARBA" id="ARBA00022801"/>
    </source>
</evidence>
<evidence type="ECO:0000256" key="3">
    <source>
        <dbReference type="ARBA" id="ARBA00039765"/>
    </source>
</evidence>
<feature type="non-terminal residue" evidence="6">
    <location>
        <position position="339"/>
    </location>
</feature>
<dbReference type="GO" id="GO:0090141">
    <property type="term" value="P:positive regulation of mitochondrial fission"/>
    <property type="evidence" value="ECO:0007669"/>
    <property type="project" value="TreeGrafter"/>
</dbReference>
<evidence type="ECO:0000313" key="7">
    <source>
        <dbReference type="Proteomes" id="UP000574390"/>
    </source>
</evidence>
<evidence type="ECO:0000313" key="6">
    <source>
        <dbReference type="EMBL" id="KAF4728177.1"/>
    </source>
</evidence>